<gene>
    <name evidence="1" type="ORF">CWI38_0259p0010</name>
</gene>
<name>A0A4Q9M1H0_9MICR</name>
<protein>
    <submittedName>
        <fullName evidence="1">Uncharacterized protein</fullName>
    </submittedName>
</protein>
<evidence type="ECO:0000313" key="1">
    <source>
        <dbReference type="EMBL" id="TBU18000.1"/>
    </source>
</evidence>
<organism evidence="1 2">
    <name type="scientific">Hamiltosporidium tvaerminnensis</name>
    <dbReference type="NCBI Taxonomy" id="1176355"/>
    <lineage>
        <taxon>Eukaryota</taxon>
        <taxon>Fungi</taxon>
        <taxon>Fungi incertae sedis</taxon>
        <taxon>Microsporidia</taxon>
        <taxon>Dubosqiidae</taxon>
        <taxon>Hamiltosporidium</taxon>
    </lineage>
</organism>
<keyword evidence="2" id="KW-1185">Reference proteome</keyword>
<reference evidence="1 2" key="1">
    <citation type="submission" date="2017-12" db="EMBL/GenBank/DDBJ databases">
        <authorList>
            <person name="Pombert J.-F."/>
            <person name="Haag K.L."/>
            <person name="Ebert D."/>
        </authorList>
    </citation>
    <scope>NUCLEOTIDE SEQUENCE [LARGE SCALE GENOMIC DNA]</scope>
    <source>
        <strain evidence="1">IL-G-3</strain>
    </source>
</reference>
<sequence>MLRKGWTGTLKRYSAELEVKSEEDREQCRIVTCISDTCTLTNPTEYINPRDKSLSTRKDFLEKEIRKVLSTMDAEHIIQAEQENIEGKISKFFLYKDFLMMFNLNLSSIADLLETWIKKNDNSKNRIVCLGYSEIDFINDLLSSVADNHPMEFFFLHEFVGIVYWLLNLRAADFTTGKHIYFQTLKVHDKVVSNFFPLYGKAKRLTENQLDALKGVQNEKEQPLLKINLNKEYRKNESHLHICKTLKKFVEMSSLPLLVVLCIDSLSCKHNNNTQEQNKFQKIFLEVNHDKSDTIDRYWKVTAILSKNVSVYKYLEIEEDNSGNPTLSSFKEVQFKLISRAERLFRTILNQKIYFYAINQPTILLINYKIVAFWPELIDFSKLDGVADAVLEKNKLYIRQNINVYIFLDKLKRVSYKFDDKTHLAPIKGFLKVNIGWKKKSHSFQEVIKNECAEIRVGPTIKINEEFDLEEEKTVVQEQREMHKSVKIVLTRKFIK</sequence>
<comment type="caution">
    <text evidence="1">The sequence shown here is derived from an EMBL/GenBank/DDBJ whole genome shotgun (WGS) entry which is preliminary data.</text>
</comment>
<dbReference type="AlphaFoldDB" id="A0A4Q9M1H0"/>
<evidence type="ECO:0000313" key="2">
    <source>
        <dbReference type="Proteomes" id="UP000292282"/>
    </source>
</evidence>
<accession>A0A4Q9M1H0</accession>
<dbReference type="EMBL" id="PITK01000259">
    <property type="protein sequence ID" value="TBU18000.1"/>
    <property type="molecule type" value="Genomic_DNA"/>
</dbReference>
<proteinExistence type="predicted"/>
<dbReference type="VEuPathDB" id="MicrosporidiaDB:CWI38_0259p0010"/>
<dbReference type="Proteomes" id="UP000292282">
    <property type="component" value="Unassembled WGS sequence"/>
</dbReference>